<feature type="transmembrane region" description="Helical" evidence="7">
    <location>
        <begin position="88"/>
        <end position="107"/>
    </location>
</feature>
<keyword evidence="5 7" id="KW-1133">Transmembrane helix</keyword>
<dbReference type="GO" id="GO:0005886">
    <property type="term" value="C:plasma membrane"/>
    <property type="evidence" value="ECO:0007669"/>
    <property type="project" value="UniProtKB-SubCell"/>
</dbReference>
<evidence type="ECO:0000256" key="7">
    <source>
        <dbReference type="SAM" id="Phobius"/>
    </source>
</evidence>
<evidence type="ECO:0000256" key="5">
    <source>
        <dbReference type="ARBA" id="ARBA00022989"/>
    </source>
</evidence>
<evidence type="ECO:0000313" key="9">
    <source>
        <dbReference type="EMBL" id="TYK50394.1"/>
    </source>
</evidence>
<gene>
    <name evidence="9" type="ORF">FXF68_07610</name>
</gene>
<evidence type="ECO:0000256" key="4">
    <source>
        <dbReference type="ARBA" id="ARBA00022692"/>
    </source>
</evidence>
<feature type="transmembrane region" description="Helical" evidence="7">
    <location>
        <begin position="239"/>
        <end position="256"/>
    </location>
</feature>
<feature type="transmembrane region" description="Helical" evidence="7">
    <location>
        <begin position="209"/>
        <end position="227"/>
    </location>
</feature>
<keyword evidence="2" id="KW-0813">Transport</keyword>
<accession>A0A5D3FQT0</accession>
<keyword evidence="10" id="KW-1185">Reference proteome</keyword>
<dbReference type="SUPFAM" id="SSF103473">
    <property type="entry name" value="MFS general substrate transporter"/>
    <property type="match status" value="1"/>
</dbReference>
<evidence type="ECO:0000256" key="3">
    <source>
        <dbReference type="ARBA" id="ARBA00022475"/>
    </source>
</evidence>
<dbReference type="AlphaFoldDB" id="A0A5D3FQT0"/>
<feature type="transmembrane region" description="Helical" evidence="7">
    <location>
        <begin position="341"/>
        <end position="361"/>
    </location>
</feature>
<feature type="transmembrane region" description="Helical" evidence="7">
    <location>
        <begin position="446"/>
        <end position="466"/>
    </location>
</feature>
<evidence type="ECO:0000256" key="2">
    <source>
        <dbReference type="ARBA" id="ARBA00022448"/>
    </source>
</evidence>
<dbReference type="Proteomes" id="UP000323505">
    <property type="component" value="Unassembled WGS sequence"/>
</dbReference>
<organism evidence="9 10">
    <name type="scientific">Actinomadura decatromicini</name>
    <dbReference type="NCBI Taxonomy" id="2604572"/>
    <lineage>
        <taxon>Bacteria</taxon>
        <taxon>Bacillati</taxon>
        <taxon>Actinomycetota</taxon>
        <taxon>Actinomycetes</taxon>
        <taxon>Streptosporangiales</taxon>
        <taxon>Thermomonosporaceae</taxon>
        <taxon>Actinomadura</taxon>
    </lineage>
</organism>
<dbReference type="InterPro" id="IPR020846">
    <property type="entry name" value="MFS_dom"/>
</dbReference>
<protein>
    <submittedName>
        <fullName evidence="9">MFS transporter</fullName>
    </submittedName>
</protein>
<feature type="transmembrane region" description="Helical" evidence="7">
    <location>
        <begin position="21"/>
        <end position="45"/>
    </location>
</feature>
<proteinExistence type="predicted"/>
<dbReference type="PANTHER" id="PTHR42718">
    <property type="entry name" value="MAJOR FACILITATOR SUPERFAMILY MULTIDRUG TRANSPORTER MFSC"/>
    <property type="match status" value="1"/>
</dbReference>
<feature type="domain" description="Major facilitator superfamily (MFS) profile" evidence="8">
    <location>
        <begin position="22"/>
        <end position="468"/>
    </location>
</feature>
<dbReference type="EMBL" id="VSRQ01000002">
    <property type="protein sequence ID" value="TYK50394.1"/>
    <property type="molecule type" value="Genomic_DNA"/>
</dbReference>
<feature type="transmembrane region" description="Helical" evidence="7">
    <location>
        <begin position="309"/>
        <end position="329"/>
    </location>
</feature>
<dbReference type="Pfam" id="PF07690">
    <property type="entry name" value="MFS_1"/>
    <property type="match status" value="1"/>
</dbReference>
<comment type="subcellular location">
    <subcellularLocation>
        <location evidence="1">Cell membrane</location>
        <topology evidence="1">Multi-pass membrane protein</topology>
    </subcellularLocation>
</comment>
<dbReference type="PROSITE" id="PS00216">
    <property type="entry name" value="SUGAR_TRANSPORT_1"/>
    <property type="match status" value="1"/>
</dbReference>
<dbReference type="CDD" id="cd17321">
    <property type="entry name" value="MFS_MMR_MDR_like"/>
    <property type="match status" value="1"/>
</dbReference>
<comment type="caution">
    <text evidence="9">The sequence shown here is derived from an EMBL/GenBank/DDBJ whole genome shotgun (WGS) entry which is preliminary data.</text>
</comment>
<evidence type="ECO:0000256" key="1">
    <source>
        <dbReference type="ARBA" id="ARBA00004651"/>
    </source>
</evidence>
<dbReference type="PROSITE" id="PS50850">
    <property type="entry name" value="MFS"/>
    <property type="match status" value="1"/>
</dbReference>
<dbReference type="Gene3D" id="1.20.1720.10">
    <property type="entry name" value="Multidrug resistance protein D"/>
    <property type="match status" value="1"/>
</dbReference>
<evidence type="ECO:0000256" key="6">
    <source>
        <dbReference type="ARBA" id="ARBA00023136"/>
    </source>
</evidence>
<dbReference type="InterPro" id="IPR005829">
    <property type="entry name" value="Sugar_transporter_CS"/>
</dbReference>
<dbReference type="PANTHER" id="PTHR42718:SF46">
    <property type="entry name" value="BLR6921 PROTEIN"/>
    <property type="match status" value="1"/>
</dbReference>
<dbReference type="Gene3D" id="1.20.1250.20">
    <property type="entry name" value="MFS general substrate transporter like domains"/>
    <property type="match status" value="1"/>
</dbReference>
<feature type="transmembrane region" description="Helical" evidence="7">
    <location>
        <begin position="113"/>
        <end position="136"/>
    </location>
</feature>
<feature type="transmembrane region" description="Helical" evidence="7">
    <location>
        <begin position="148"/>
        <end position="166"/>
    </location>
</feature>
<name>A0A5D3FQT0_9ACTN</name>
<feature type="transmembrane region" description="Helical" evidence="7">
    <location>
        <begin position="406"/>
        <end position="426"/>
    </location>
</feature>
<feature type="transmembrane region" description="Helical" evidence="7">
    <location>
        <begin position="373"/>
        <end position="394"/>
    </location>
</feature>
<sequence length="481" mass="47740">MDVGGHRRAAPGPEPEPRRRAALGLLCAANFMVILDSQIILLALPSIDRDLGFAGGGAQWVLSAYLLGFGGLLLLGGRIADLAGRRRAFLGGTVLFLASSLLCGLAWTGGALVAARVAQGVSAALMAPSALAIVTATFPEGPARNRAIAVWGSVGGFGATAALLVGGPLTDVLGWRSIFFLNIPVALALLALGPVALRESRGVARAYDPVGALTVTLAVSAAVYGVVRAPEEGWTSVRTAAAFAVASVAGALFVWTESRSAEPLVPLRTFRSRGLTGGNLVTATAAATVFGTSLGVSQYAQGVLGYSPLAFGFASAVLPVMAVAGSFAAQAALRPVSVRPVAVAGLAVMAAGCLLLGRVTADGGYATGLLPGLALLGFGLGASAVAGSVAALSGATDGDAGLASGINTAAFQLGGALGVAVASTVVLSRTHGTTPAALTAGFRASFHTTAGIALTGAIVVAVLLIAPSRRQVPEPGKVKVH</sequence>
<feature type="transmembrane region" description="Helical" evidence="7">
    <location>
        <begin position="277"/>
        <end position="297"/>
    </location>
</feature>
<evidence type="ECO:0000313" key="10">
    <source>
        <dbReference type="Proteomes" id="UP000323505"/>
    </source>
</evidence>
<keyword evidence="4 7" id="KW-0812">Transmembrane</keyword>
<feature type="transmembrane region" description="Helical" evidence="7">
    <location>
        <begin position="57"/>
        <end position="76"/>
    </location>
</feature>
<feature type="transmembrane region" description="Helical" evidence="7">
    <location>
        <begin position="178"/>
        <end position="197"/>
    </location>
</feature>
<keyword evidence="6 7" id="KW-0472">Membrane</keyword>
<reference evidence="9 10" key="1">
    <citation type="submission" date="2019-08" db="EMBL/GenBank/DDBJ databases">
        <title>Actinomadura sp. nov. CYP1-5 isolated from mountain soil.</title>
        <authorList>
            <person name="Songsumanus A."/>
            <person name="Kuncharoen N."/>
            <person name="Kudo T."/>
            <person name="Yuki M."/>
            <person name="Igarashi Y."/>
            <person name="Tanasupawat S."/>
        </authorList>
    </citation>
    <scope>NUCLEOTIDE SEQUENCE [LARGE SCALE GENOMIC DNA]</scope>
    <source>
        <strain evidence="9 10">CYP1-5</strain>
    </source>
</reference>
<keyword evidence="3" id="KW-1003">Cell membrane</keyword>
<dbReference type="InterPro" id="IPR011701">
    <property type="entry name" value="MFS"/>
</dbReference>
<evidence type="ECO:0000259" key="8">
    <source>
        <dbReference type="PROSITE" id="PS50850"/>
    </source>
</evidence>
<dbReference type="RefSeq" id="WP_148758262.1">
    <property type="nucleotide sequence ID" value="NZ_VSRQ01000002.1"/>
</dbReference>
<dbReference type="InterPro" id="IPR036259">
    <property type="entry name" value="MFS_trans_sf"/>
</dbReference>
<dbReference type="GO" id="GO:0022857">
    <property type="term" value="F:transmembrane transporter activity"/>
    <property type="evidence" value="ECO:0007669"/>
    <property type="project" value="InterPro"/>
</dbReference>